<dbReference type="InterPro" id="IPR046841">
    <property type="entry name" value="SpoIVA_middle"/>
</dbReference>
<evidence type="ECO:0000313" key="6">
    <source>
        <dbReference type="Proteomes" id="UP000886874"/>
    </source>
</evidence>
<dbReference type="GO" id="GO:0030435">
    <property type="term" value="P:sporulation resulting in formation of a cellular spore"/>
    <property type="evidence" value="ECO:0007669"/>
    <property type="project" value="UniProtKB-KW"/>
</dbReference>
<keyword evidence="1" id="KW-0963">Cytoplasm</keyword>
<dbReference type="EMBL" id="DVFN01000109">
    <property type="protein sequence ID" value="HIQ70193.1"/>
    <property type="molecule type" value="Genomic_DNA"/>
</dbReference>
<dbReference type="Proteomes" id="UP000886874">
    <property type="component" value="Unassembled WGS sequence"/>
</dbReference>
<dbReference type="NCBIfam" id="TIGR02836">
    <property type="entry name" value="spore_IV_A"/>
    <property type="match status" value="1"/>
</dbReference>
<dbReference type="Pfam" id="PF20438">
    <property type="entry name" value="SpoIVA_middle"/>
    <property type="match status" value="1"/>
</dbReference>
<dbReference type="InterPro" id="IPR014201">
    <property type="entry name" value="Spore_IV_A"/>
</dbReference>
<dbReference type="InterPro" id="IPR027417">
    <property type="entry name" value="P-loop_NTPase"/>
</dbReference>
<name>A0A9D0Z710_9FIRM</name>
<comment type="caution">
    <text evidence="5">The sequence shown here is derived from an EMBL/GenBank/DDBJ whole genome shotgun (WGS) entry which is preliminary data.</text>
</comment>
<dbReference type="InterPro" id="IPR046842">
    <property type="entry name" value="SpoIVA_ATPase"/>
</dbReference>
<gene>
    <name evidence="5" type="primary">spoIVA</name>
    <name evidence="5" type="ORF">IAA67_07690</name>
</gene>
<evidence type="ECO:0000256" key="1">
    <source>
        <dbReference type="PIRNR" id="PIRNR007466"/>
    </source>
</evidence>
<sequence>MLGTATNLYRDMAERTGGDIYIGVVGPVRTGKSTFVKRVMEALVIPHIENVYQRERARDELPQSGSGRTIMTAEPKFVPEDAVTISPDGTAQLSVRLIDSVGYLVPGALGAEEEGQPRMVTTPWYPEALSMKEAAELGTKKIMEEHSSIGIVMTTDGSITDIPREDYVEAESRAIADMQATGKPYLVLVNSTDPGGEAAQALCRQIERDHGASCMAVNCLTLDEQTLREILSHVLYAFPVTEIQIYLPRWLDALPVDHPLKTALYEAMTQCAAQIGTLRQAEPALQDLTELETVERFRMRSLDPGTGTAVCEVVMPDRLFYEILSEQSGFQVGSDRDLLALLEELSQMKHRYDKVAAALDQVQATGYGIVMPTLEEMHLEEPQIVRRGTNYGVRLRASAPSIHMLRADIETEINPIVGDEKQSAELLQYLLNEYEGDTEKLWDSNIFGKSVFELVSDGLGSKLNRMPEEARMKLQATLSRIINEGSSGLLCIIFA</sequence>
<keyword evidence="1" id="KW-0547">Nucleotide-binding</keyword>
<reference evidence="5" key="1">
    <citation type="submission" date="2020-10" db="EMBL/GenBank/DDBJ databases">
        <authorList>
            <person name="Gilroy R."/>
        </authorList>
    </citation>
    <scope>NUCLEOTIDE SEQUENCE</scope>
    <source>
        <strain evidence="5">ChiSjej2B20-13462</strain>
    </source>
</reference>
<dbReference type="GO" id="GO:0005737">
    <property type="term" value="C:cytoplasm"/>
    <property type="evidence" value="ECO:0007669"/>
    <property type="project" value="UniProtKB-SubCell"/>
</dbReference>
<comment type="subcellular location">
    <subcellularLocation>
        <location evidence="1">Cytoplasm</location>
    </subcellularLocation>
</comment>
<accession>A0A9D0Z710</accession>
<feature type="domain" description="Stage IV sporulation protein A ATPase" evidence="2">
    <location>
        <begin position="6"/>
        <end position="239"/>
    </location>
</feature>
<comment type="function">
    <text evidence="1">ATPase. Has a role at an early stage in the morphogenesis of the spore coat.</text>
</comment>
<dbReference type="EC" id="3.6.1.-" evidence="1"/>
<feature type="domain" description="Stage IV sporulation protein A middle" evidence="3">
    <location>
        <begin position="240"/>
        <end position="418"/>
    </location>
</feature>
<dbReference type="GO" id="GO:0005524">
    <property type="term" value="F:ATP binding"/>
    <property type="evidence" value="ECO:0007669"/>
    <property type="project" value="UniProtKB-KW"/>
</dbReference>
<dbReference type="InterPro" id="IPR046840">
    <property type="entry name" value="SpoIVA_C"/>
</dbReference>
<comment type="catalytic activity">
    <reaction evidence="1">
        <text>ATP + H2O = ADP + phosphate + H(+)</text>
        <dbReference type="Rhea" id="RHEA:13065"/>
        <dbReference type="ChEBI" id="CHEBI:15377"/>
        <dbReference type="ChEBI" id="CHEBI:15378"/>
        <dbReference type="ChEBI" id="CHEBI:30616"/>
        <dbReference type="ChEBI" id="CHEBI:43474"/>
        <dbReference type="ChEBI" id="CHEBI:456216"/>
    </reaction>
</comment>
<organism evidence="5 6">
    <name type="scientific">Candidatus Avoscillospira stercorigallinarum</name>
    <dbReference type="NCBI Taxonomy" id="2840708"/>
    <lineage>
        <taxon>Bacteria</taxon>
        <taxon>Bacillati</taxon>
        <taxon>Bacillota</taxon>
        <taxon>Clostridia</taxon>
        <taxon>Eubacteriales</taxon>
        <taxon>Oscillospiraceae</taxon>
        <taxon>Oscillospiraceae incertae sedis</taxon>
        <taxon>Candidatus Avoscillospira</taxon>
    </lineage>
</organism>
<dbReference type="Pfam" id="PF20439">
    <property type="entry name" value="SpoIVA_C"/>
    <property type="match status" value="1"/>
</dbReference>
<feature type="domain" description="Sporulation stage IV protein A C-terminal" evidence="4">
    <location>
        <begin position="420"/>
        <end position="493"/>
    </location>
</feature>
<keyword evidence="1" id="KW-0067">ATP-binding</keyword>
<dbReference type="Gene3D" id="3.40.50.300">
    <property type="entry name" value="P-loop containing nucleotide triphosphate hydrolases"/>
    <property type="match status" value="1"/>
</dbReference>
<dbReference type="GO" id="GO:0016887">
    <property type="term" value="F:ATP hydrolysis activity"/>
    <property type="evidence" value="ECO:0007669"/>
    <property type="project" value="InterPro"/>
</dbReference>
<proteinExistence type="predicted"/>
<keyword evidence="1" id="KW-0378">Hydrolase</keyword>
<evidence type="ECO:0000259" key="3">
    <source>
        <dbReference type="Pfam" id="PF20438"/>
    </source>
</evidence>
<dbReference type="Pfam" id="PF09547">
    <property type="entry name" value="SpoIVA_ATPase"/>
    <property type="match status" value="1"/>
</dbReference>
<evidence type="ECO:0000259" key="4">
    <source>
        <dbReference type="Pfam" id="PF20439"/>
    </source>
</evidence>
<protein>
    <recommendedName>
        <fullName evidence="1">Stage IV sporulation protein A</fullName>
        <ecNumber evidence="1">3.6.1.-</ecNumber>
    </recommendedName>
    <alternativeName>
        <fullName evidence="1">Coat morphogenetic protein SpoIVA</fullName>
    </alternativeName>
</protein>
<dbReference type="SUPFAM" id="SSF52540">
    <property type="entry name" value="P-loop containing nucleoside triphosphate hydrolases"/>
    <property type="match status" value="1"/>
</dbReference>
<evidence type="ECO:0000313" key="5">
    <source>
        <dbReference type="EMBL" id="HIQ70193.1"/>
    </source>
</evidence>
<evidence type="ECO:0000259" key="2">
    <source>
        <dbReference type="Pfam" id="PF09547"/>
    </source>
</evidence>
<dbReference type="PIRSF" id="PIRSF007466">
    <property type="entry name" value="SpoIVA"/>
    <property type="match status" value="1"/>
</dbReference>
<reference evidence="5" key="2">
    <citation type="journal article" date="2021" name="PeerJ">
        <title>Extensive microbial diversity within the chicken gut microbiome revealed by metagenomics and culture.</title>
        <authorList>
            <person name="Gilroy R."/>
            <person name="Ravi A."/>
            <person name="Getino M."/>
            <person name="Pursley I."/>
            <person name="Horton D.L."/>
            <person name="Alikhan N.F."/>
            <person name="Baker D."/>
            <person name="Gharbi K."/>
            <person name="Hall N."/>
            <person name="Watson M."/>
            <person name="Adriaenssens E.M."/>
            <person name="Foster-Nyarko E."/>
            <person name="Jarju S."/>
            <person name="Secka A."/>
            <person name="Antonio M."/>
            <person name="Oren A."/>
            <person name="Chaudhuri R.R."/>
            <person name="La Ragione R."/>
            <person name="Hildebrand F."/>
            <person name="Pallen M.J."/>
        </authorList>
    </citation>
    <scope>NUCLEOTIDE SEQUENCE</scope>
    <source>
        <strain evidence="5">ChiSjej2B20-13462</strain>
    </source>
</reference>
<keyword evidence="1" id="KW-0749">Sporulation</keyword>
<dbReference type="AlphaFoldDB" id="A0A9D0Z710"/>